<comment type="caution">
    <text evidence="2">The sequence shown here is derived from an EMBL/GenBank/DDBJ whole genome shotgun (WGS) entry which is preliminary data.</text>
</comment>
<evidence type="ECO:0000313" key="3">
    <source>
        <dbReference type="Proteomes" id="UP000626220"/>
    </source>
</evidence>
<gene>
    <name evidence="2" type="ORF">GCM10017056_44340</name>
</gene>
<proteinExistence type="predicted"/>
<dbReference type="Proteomes" id="UP000626220">
    <property type="component" value="Unassembled WGS sequence"/>
</dbReference>
<feature type="chain" id="PRO_5035294318" description="DUF541 domain-containing protein" evidence="1">
    <location>
        <begin position="24"/>
        <end position="232"/>
    </location>
</feature>
<dbReference type="PANTHER" id="PTHR34387">
    <property type="entry name" value="SLR1258 PROTEIN"/>
    <property type="match status" value="1"/>
</dbReference>
<evidence type="ECO:0000313" key="2">
    <source>
        <dbReference type="EMBL" id="GHF68338.1"/>
    </source>
</evidence>
<reference evidence="2" key="1">
    <citation type="journal article" date="2014" name="Int. J. Syst. Evol. Microbiol.">
        <title>Complete genome sequence of Corynebacterium casei LMG S-19264T (=DSM 44701T), isolated from a smear-ripened cheese.</title>
        <authorList>
            <consortium name="US DOE Joint Genome Institute (JGI-PGF)"/>
            <person name="Walter F."/>
            <person name="Albersmeier A."/>
            <person name="Kalinowski J."/>
            <person name="Ruckert C."/>
        </authorList>
    </citation>
    <scope>NUCLEOTIDE SEQUENCE</scope>
    <source>
        <strain evidence="2">KCTC 42650</strain>
    </source>
</reference>
<organism evidence="2 3">
    <name type="scientific">Seohaeicola zhoushanensis</name>
    <dbReference type="NCBI Taxonomy" id="1569283"/>
    <lineage>
        <taxon>Bacteria</taxon>
        <taxon>Pseudomonadati</taxon>
        <taxon>Pseudomonadota</taxon>
        <taxon>Alphaproteobacteria</taxon>
        <taxon>Rhodobacterales</taxon>
        <taxon>Roseobacteraceae</taxon>
        <taxon>Seohaeicola</taxon>
    </lineage>
</organism>
<name>A0A8J3H0V2_9RHOB</name>
<dbReference type="Pfam" id="PF04402">
    <property type="entry name" value="SIMPL"/>
    <property type="match status" value="1"/>
</dbReference>
<dbReference type="Gene3D" id="3.30.70.2970">
    <property type="entry name" value="Protein of unknown function (DUF541), domain 2"/>
    <property type="match status" value="1"/>
</dbReference>
<keyword evidence="1" id="KW-0732">Signal</keyword>
<evidence type="ECO:0000256" key="1">
    <source>
        <dbReference type="SAM" id="SignalP"/>
    </source>
</evidence>
<accession>A0A8J3H0V2</accession>
<dbReference type="PANTHER" id="PTHR34387:SF1">
    <property type="entry name" value="PERIPLASMIC IMMUNOGENIC PROTEIN"/>
    <property type="match status" value="1"/>
</dbReference>
<dbReference type="InterPro" id="IPR007497">
    <property type="entry name" value="SIMPL/DUF541"/>
</dbReference>
<sequence length="232" mass="23491">MDVNGKVLSAAALACALAAPAMGETVPPRQIVVTGEGQVEAVPDMAVISLGVTNQGKAAMAAMGETSAAVAAVLDRLTAMGVEARDVQTRNISVTPIWSDPGNRGGTPEISGFAASNTVTVRVRDLDRLGAILDTAIGDGANDFSGIRFSLQDPGPQEAEARKRAVADGMARAKELAEAAGVTLGPVQQITEMGGGGPQPMMEMAMARGGGMPVAAGEINVSVSVSMTFAIE</sequence>
<dbReference type="GO" id="GO:0006974">
    <property type="term" value="P:DNA damage response"/>
    <property type="evidence" value="ECO:0007669"/>
    <property type="project" value="TreeGrafter"/>
</dbReference>
<dbReference type="Gene3D" id="3.30.110.170">
    <property type="entry name" value="Protein of unknown function (DUF541), domain 1"/>
    <property type="match status" value="1"/>
</dbReference>
<protein>
    <recommendedName>
        <fullName evidence="4">DUF541 domain-containing protein</fullName>
    </recommendedName>
</protein>
<dbReference type="InterPro" id="IPR052022">
    <property type="entry name" value="26kDa_periplasmic_antigen"/>
</dbReference>
<feature type="signal peptide" evidence="1">
    <location>
        <begin position="1"/>
        <end position="23"/>
    </location>
</feature>
<dbReference type="AlphaFoldDB" id="A0A8J3H0V2"/>
<dbReference type="EMBL" id="BNCJ01000021">
    <property type="protein sequence ID" value="GHF68338.1"/>
    <property type="molecule type" value="Genomic_DNA"/>
</dbReference>
<evidence type="ECO:0008006" key="4">
    <source>
        <dbReference type="Google" id="ProtNLM"/>
    </source>
</evidence>
<keyword evidence="3" id="KW-1185">Reference proteome</keyword>
<reference evidence="2" key="2">
    <citation type="submission" date="2020-09" db="EMBL/GenBank/DDBJ databases">
        <authorList>
            <person name="Sun Q."/>
            <person name="Kim S."/>
        </authorList>
    </citation>
    <scope>NUCLEOTIDE SEQUENCE</scope>
    <source>
        <strain evidence="2">KCTC 42650</strain>
    </source>
</reference>